<name>A0A9D0YU44_9FIRM</name>
<evidence type="ECO:0000259" key="1">
    <source>
        <dbReference type="Pfam" id="PF04536"/>
    </source>
</evidence>
<dbReference type="Proteomes" id="UP000886879">
    <property type="component" value="Unassembled WGS sequence"/>
</dbReference>
<dbReference type="Gene3D" id="3.10.310.50">
    <property type="match status" value="1"/>
</dbReference>
<proteinExistence type="predicted"/>
<reference evidence="2" key="1">
    <citation type="submission" date="2020-10" db="EMBL/GenBank/DDBJ databases">
        <authorList>
            <person name="Gilroy R."/>
        </authorList>
    </citation>
    <scope>NUCLEOTIDE SEQUENCE</scope>
    <source>
        <strain evidence="2">ChiGjej2B2-12916</strain>
    </source>
</reference>
<gene>
    <name evidence="2" type="ORF">IAD31_07440</name>
</gene>
<sequence>MKLFKRTGVAVLLTVMMIILAVGIGLARRPGSGGHVATTQDAPWFVSDQAGVLSSSGIKQLESNNRSLDSSMGVVIGCLTCNYGKADLGNYAMEQAEKMGLGANDFMVVLDISGENYWLIQGSGLTDLFTDDDCASYAWEYMEEPFAKGDYTQALLSLSDALTQWYQTHYLA</sequence>
<protein>
    <submittedName>
        <fullName evidence="2">TPM domain-containing protein</fullName>
    </submittedName>
</protein>
<reference evidence="2" key="2">
    <citation type="journal article" date="2021" name="PeerJ">
        <title>Extensive microbial diversity within the chicken gut microbiome revealed by metagenomics and culture.</title>
        <authorList>
            <person name="Gilroy R."/>
            <person name="Ravi A."/>
            <person name="Getino M."/>
            <person name="Pursley I."/>
            <person name="Horton D.L."/>
            <person name="Alikhan N.F."/>
            <person name="Baker D."/>
            <person name="Gharbi K."/>
            <person name="Hall N."/>
            <person name="Watson M."/>
            <person name="Adriaenssens E.M."/>
            <person name="Foster-Nyarko E."/>
            <person name="Jarju S."/>
            <person name="Secka A."/>
            <person name="Antonio M."/>
            <person name="Oren A."/>
            <person name="Chaudhuri R.R."/>
            <person name="La Ragione R."/>
            <person name="Hildebrand F."/>
            <person name="Pallen M.J."/>
        </authorList>
    </citation>
    <scope>NUCLEOTIDE SEQUENCE</scope>
    <source>
        <strain evidence="2">ChiGjej2B2-12916</strain>
    </source>
</reference>
<evidence type="ECO:0000313" key="3">
    <source>
        <dbReference type="Proteomes" id="UP000886879"/>
    </source>
</evidence>
<accession>A0A9D0YU44</accession>
<evidence type="ECO:0000313" key="2">
    <source>
        <dbReference type="EMBL" id="HIQ61411.1"/>
    </source>
</evidence>
<comment type="caution">
    <text evidence="2">The sequence shown here is derived from an EMBL/GenBank/DDBJ whole genome shotgun (WGS) entry which is preliminary data.</text>
</comment>
<dbReference type="InterPro" id="IPR007621">
    <property type="entry name" value="TPM_dom"/>
</dbReference>
<dbReference type="EMBL" id="DVFO01000081">
    <property type="protein sequence ID" value="HIQ61411.1"/>
    <property type="molecule type" value="Genomic_DNA"/>
</dbReference>
<dbReference type="Pfam" id="PF04536">
    <property type="entry name" value="TPM_phosphatase"/>
    <property type="match status" value="1"/>
</dbReference>
<dbReference type="AlphaFoldDB" id="A0A9D0YU44"/>
<feature type="domain" description="TPM" evidence="1">
    <location>
        <begin position="46"/>
        <end position="163"/>
    </location>
</feature>
<organism evidence="2 3">
    <name type="scientific">Candidatus Enterenecus faecium</name>
    <dbReference type="NCBI Taxonomy" id="2840780"/>
    <lineage>
        <taxon>Bacteria</taxon>
        <taxon>Bacillati</taxon>
        <taxon>Bacillota</taxon>
        <taxon>Clostridia</taxon>
        <taxon>Eubacteriales</taxon>
        <taxon>Candidatus Enterenecus</taxon>
    </lineage>
</organism>